<proteinExistence type="predicted"/>
<name>K6Q062_9FIRM</name>
<keyword evidence="4" id="KW-1185">Reference proteome</keyword>
<evidence type="ECO:0000313" key="4">
    <source>
        <dbReference type="Proteomes" id="UP000005710"/>
    </source>
</evidence>
<keyword evidence="1" id="KW-0238">DNA-binding</keyword>
<dbReference type="Pfam" id="PF04014">
    <property type="entry name" value="MazE_antitoxin"/>
    <property type="match status" value="1"/>
</dbReference>
<dbReference type="GO" id="GO:0003677">
    <property type="term" value="F:DNA binding"/>
    <property type="evidence" value="ECO:0007669"/>
    <property type="project" value="UniProtKB-UniRule"/>
</dbReference>
<evidence type="ECO:0000259" key="2">
    <source>
        <dbReference type="PROSITE" id="PS51740"/>
    </source>
</evidence>
<dbReference type="Gene3D" id="2.10.260.10">
    <property type="match status" value="1"/>
</dbReference>
<dbReference type="InterPro" id="IPR037914">
    <property type="entry name" value="SpoVT-AbrB_sf"/>
</dbReference>
<accession>K6Q062</accession>
<organism evidence="3 4">
    <name type="scientific">Thermaerobacter subterraneus DSM 13965</name>
    <dbReference type="NCBI Taxonomy" id="867903"/>
    <lineage>
        <taxon>Bacteria</taxon>
        <taxon>Bacillati</taxon>
        <taxon>Bacillota</taxon>
        <taxon>Clostridia</taxon>
        <taxon>Eubacteriales</taxon>
        <taxon>Clostridiales Family XVII. Incertae Sedis</taxon>
        <taxon>Thermaerobacter</taxon>
    </lineage>
</organism>
<sequence length="88" mass="9808">MNLRRAVAVVRVQGRGQFTLPAAFRKAVGVKPGDVLLLEARDPGHFEVRVLSRQSLLDFPRIDAEGFNMRSARDAMERALAEEAFESP</sequence>
<evidence type="ECO:0000256" key="1">
    <source>
        <dbReference type="PROSITE-ProRule" id="PRU01076"/>
    </source>
</evidence>
<reference evidence="3" key="2">
    <citation type="submission" date="2012-10" db="EMBL/GenBank/DDBJ databases">
        <title>Improved high-quality draft of Thermaerobacter subterraneus C21, DSM 13965.</title>
        <authorList>
            <consortium name="DOE Joint Genome Institute"/>
            <person name="Eisen J."/>
            <person name="Huntemann M."/>
            <person name="Wei C.-L."/>
            <person name="Han J."/>
            <person name="Detter J.C."/>
            <person name="Han C."/>
            <person name="Tapia R."/>
            <person name="Chen A."/>
            <person name="Kyrpides N."/>
            <person name="Mavromatis K."/>
            <person name="Markowitz V."/>
            <person name="Szeto E."/>
            <person name="Ivanova N."/>
            <person name="Mikhailova N."/>
            <person name="Ovchinnikova G."/>
            <person name="Pagani I."/>
            <person name="Pati A."/>
            <person name="Goodwin L."/>
            <person name="Nordberg H.P."/>
            <person name="Cantor M.N."/>
            <person name="Hua S.X."/>
            <person name="Woyke T."/>
            <person name="Eisen J."/>
            <person name="Klenk H.-P."/>
        </authorList>
    </citation>
    <scope>NUCLEOTIDE SEQUENCE [LARGE SCALE GENOMIC DNA]</scope>
    <source>
        <strain evidence="3">DSM 13965</strain>
    </source>
</reference>
<dbReference type="EMBL" id="AENY02000003">
    <property type="protein sequence ID" value="EKP94463.1"/>
    <property type="molecule type" value="Genomic_DNA"/>
</dbReference>
<dbReference type="RefSeq" id="WP_006904482.1">
    <property type="nucleotide sequence ID" value="NZ_JH976535.1"/>
</dbReference>
<evidence type="ECO:0000313" key="3">
    <source>
        <dbReference type="EMBL" id="EKP94463.1"/>
    </source>
</evidence>
<dbReference type="SMART" id="SM00966">
    <property type="entry name" value="SpoVT_AbrB"/>
    <property type="match status" value="1"/>
</dbReference>
<dbReference type="AlphaFoldDB" id="K6Q062"/>
<dbReference type="InterPro" id="IPR007159">
    <property type="entry name" value="SpoVT-AbrB_dom"/>
</dbReference>
<dbReference type="STRING" id="867903.ThesuDRAFT_02199"/>
<dbReference type="SUPFAM" id="SSF89447">
    <property type="entry name" value="AbrB/MazE/MraZ-like"/>
    <property type="match status" value="1"/>
</dbReference>
<dbReference type="Proteomes" id="UP000005710">
    <property type="component" value="Unassembled WGS sequence"/>
</dbReference>
<comment type="caution">
    <text evidence="3">The sequence shown here is derived from an EMBL/GenBank/DDBJ whole genome shotgun (WGS) entry which is preliminary data.</text>
</comment>
<feature type="domain" description="SpoVT-AbrB" evidence="2">
    <location>
        <begin position="7"/>
        <end position="53"/>
    </location>
</feature>
<protein>
    <submittedName>
        <fullName evidence="3">Regulator of stationary/sporulation gene expression</fullName>
    </submittedName>
</protein>
<dbReference type="PROSITE" id="PS51740">
    <property type="entry name" value="SPOVT_ABRB"/>
    <property type="match status" value="1"/>
</dbReference>
<dbReference type="HOGENOM" id="CLU_2468021_0_0_9"/>
<reference evidence="3" key="1">
    <citation type="submission" date="2010-10" db="EMBL/GenBank/DDBJ databases">
        <authorList>
            <consortium name="US DOE Joint Genome Institute (JGI-PGF)"/>
            <person name="Lucas S."/>
            <person name="Copeland A."/>
            <person name="Lapidus A."/>
            <person name="Bruce D."/>
            <person name="Goodwin L."/>
            <person name="Pitluck S."/>
            <person name="Kyrpides N."/>
            <person name="Mavromatis K."/>
            <person name="Detter J.C."/>
            <person name="Han C."/>
            <person name="Land M."/>
            <person name="Hauser L."/>
            <person name="Markowitz V."/>
            <person name="Cheng J.-F."/>
            <person name="Hugenholtz P."/>
            <person name="Woyke T."/>
            <person name="Wu D."/>
            <person name="Pukall R."/>
            <person name="Wahrenburg C."/>
            <person name="Brambilla E."/>
            <person name="Klenk H.-P."/>
            <person name="Eisen J.A."/>
        </authorList>
    </citation>
    <scope>NUCLEOTIDE SEQUENCE [LARGE SCALE GENOMIC DNA]</scope>
    <source>
        <strain evidence="3">DSM 13965</strain>
    </source>
</reference>
<dbReference type="eggNOG" id="COG2002">
    <property type="taxonomic scope" value="Bacteria"/>
</dbReference>
<gene>
    <name evidence="3" type="ORF">ThesuDRAFT_02199</name>
</gene>